<feature type="non-terminal residue" evidence="1">
    <location>
        <position position="101"/>
    </location>
</feature>
<evidence type="ECO:0000313" key="2">
    <source>
        <dbReference type="Proteomes" id="UP000193498"/>
    </source>
</evidence>
<keyword evidence="2" id="KW-1185">Reference proteome</keyword>
<sequence>MRDDRPWPGGASGIRPDLWYGGATERATTFLPGLHPVETVIRRKSGLGRHLRDGLFIGYPSLLGDCKYKPHSFTDDVSLILPHDHVCVHVCDDEMSSLNTP</sequence>
<organism evidence="1 2">
    <name type="scientific">Basidiobolus meristosporus CBS 931.73</name>
    <dbReference type="NCBI Taxonomy" id="1314790"/>
    <lineage>
        <taxon>Eukaryota</taxon>
        <taxon>Fungi</taxon>
        <taxon>Fungi incertae sedis</taxon>
        <taxon>Zoopagomycota</taxon>
        <taxon>Entomophthoromycotina</taxon>
        <taxon>Basidiobolomycetes</taxon>
        <taxon>Basidiobolales</taxon>
        <taxon>Basidiobolaceae</taxon>
        <taxon>Basidiobolus</taxon>
    </lineage>
</organism>
<accession>A0A1Y1YKP8</accession>
<evidence type="ECO:0000313" key="1">
    <source>
        <dbReference type="EMBL" id="ORX98403.1"/>
    </source>
</evidence>
<dbReference type="EMBL" id="MCFE01000114">
    <property type="protein sequence ID" value="ORX98403.1"/>
    <property type="molecule type" value="Genomic_DNA"/>
</dbReference>
<reference evidence="1 2" key="1">
    <citation type="submission" date="2016-07" db="EMBL/GenBank/DDBJ databases">
        <title>Pervasive Adenine N6-methylation of Active Genes in Fungi.</title>
        <authorList>
            <consortium name="DOE Joint Genome Institute"/>
            <person name="Mondo S.J."/>
            <person name="Dannebaum R.O."/>
            <person name="Kuo R.C."/>
            <person name="Labutti K."/>
            <person name="Haridas S."/>
            <person name="Kuo A."/>
            <person name="Salamov A."/>
            <person name="Ahrendt S.R."/>
            <person name="Lipzen A."/>
            <person name="Sullivan W."/>
            <person name="Andreopoulos W.B."/>
            <person name="Clum A."/>
            <person name="Lindquist E."/>
            <person name="Daum C."/>
            <person name="Ramamoorthy G.K."/>
            <person name="Gryganskyi A."/>
            <person name="Culley D."/>
            <person name="Magnuson J.K."/>
            <person name="James T.Y."/>
            <person name="O'Malley M.A."/>
            <person name="Stajich J.E."/>
            <person name="Spatafora J.W."/>
            <person name="Visel A."/>
            <person name="Grigoriev I.V."/>
        </authorList>
    </citation>
    <scope>NUCLEOTIDE SEQUENCE [LARGE SCALE GENOMIC DNA]</scope>
    <source>
        <strain evidence="1 2">CBS 931.73</strain>
    </source>
</reference>
<dbReference type="Proteomes" id="UP000193498">
    <property type="component" value="Unassembled WGS sequence"/>
</dbReference>
<name>A0A1Y1YKP8_9FUNG</name>
<dbReference type="InParanoid" id="A0A1Y1YKP8"/>
<gene>
    <name evidence="1" type="ORF">K493DRAFT_406598</name>
</gene>
<proteinExistence type="predicted"/>
<dbReference type="AlphaFoldDB" id="A0A1Y1YKP8"/>
<protein>
    <submittedName>
        <fullName evidence="1">Uncharacterized protein</fullName>
    </submittedName>
</protein>
<comment type="caution">
    <text evidence="1">The sequence shown here is derived from an EMBL/GenBank/DDBJ whole genome shotgun (WGS) entry which is preliminary data.</text>
</comment>